<comment type="caution">
    <text evidence="10">The sequence shown here is derived from an EMBL/GenBank/DDBJ whole genome shotgun (WGS) entry which is preliminary data.</text>
</comment>
<feature type="transmembrane region" description="Helical" evidence="9">
    <location>
        <begin position="237"/>
        <end position="254"/>
    </location>
</feature>
<evidence type="ECO:0000313" key="10">
    <source>
        <dbReference type="EMBL" id="KGE71411.1"/>
    </source>
</evidence>
<comment type="subcellular location">
    <subcellularLocation>
        <location evidence="1">Cell membrane</location>
        <topology evidence="1">Multi-pass membrane protein</topology>
    </subcellularLocation>
</comment>
<comment type="similarity">
    <text evidence="2">Belongs to the AzlC family.</text>
</comment>
<keyword evidence="3" id="KW-0813">Transport</keyword>
<dbReference type="InterPro" id="IPR011606">
    <property type="entry name" value="Brnchd-chn_aa_trnsp_permease"/>
</dbReference>
<accession>A0A098QV28</accession>
<reference evidence="10 11" key="1">
    <citation type="submission" date="2014-05" db="EMBL/GenBank/DDBJ databases">
        <title>De novo Genome Sequence of Spirocheata sp.</title>
        <authorList>
            <person name="Shivani Y."/>
            <person name="Subhash Y."/>
            <person name="Tushar L."/>
            <person name="Sasikala C."/>
            <person name="Ramana C.V."/>
        </authorList>
    </citation>
    <scope>NUCLEOTIDE SEQUENCE [LARGE SCALE GENOMIC DNA]</scope>
    <source>
        <strain evidence="10 11">JC230</strain>
    </source>
</reference>
<proteinExistence type="inferred from homology"/>
<keyword evidence="6 9" id="KW-1133">Transmembrane helix</keyword>
<keyword evidence="4" id="KW-1003">Cell membrane</keyword>
<keyword evidence="5 9" id="KW-0812">Transmembrane</keyword>
<dbReference type="RefSeq" id="WP_037548625.1">
    <property type="nucleotide sequence ID" value="NZ_JNUP01000066.1"/>
</dbReference>
<keyword evidence="7 9" id="KW-0472">Membrane</keyword>
<dbReference type="Pfam" id="PF03591">
    <property type="entry name" value="AzlC"/>
    <property type="match status" value="1"/>
</dbReference>
<dbReference type="STRING" id="1480694.DC28_11495"/>
<protein>
    <recommendedName>
        <fullName evidence="12">Branched-chain amino acid ABC transporter permease</fullName>
    </recommendedName>
</protein>
<feature type="compositionally biased region" description="Polar residues" evidence="8">
    <location>
        <begin position="140"/>
        <end position="153"/>
    </location>
</feature>
<dbReference type="eggNOG" id="COG1296">
    <property type="taxonomic scope" value="Bacteria"/>
</dbReference>
<organism evidence="10 11">
    <name type="scientific">Spirochaeta lutea</name>
    <dbReference type="NCBI Taxonomy" id="1480694"/>
    <lineage>
        <taxon>Bacteria</taxon>
        <taxon>Pseudomonadati</taxon>
        <taxon>Spirochaetota</taxon>
        <taxon>Spirochaetia</taxon>
        <taxon>Spirochaetales</taxon>
        <taxon>Spirochaetaceae</taxon>
        <taxon>Spirochaeta</taxon>
    </lineage>
</organism>
<evidence type="ECO:0000313" key="11">
    <source>
        <dbReference type="Proteomes" id="UP000029692"/>
    </source>
</evidence>
<evidence type="ECO:0000256" key="1">
    <source>
        <dbReference type="ARBA" id="ARBA00004651"/>
    </source>
</evidence>
<evidence type="ECO:0000256" key="2">
    <source>
        <dbReference type="ARBA" id="ARBA00010735"/>
    </source>
</evidence>
<evidence type="ECO:0000256" key="6">
    <source>
        <dbReference type="ARBA" id="ARBA00022989"/>
    </source>
</evidence>
<evidence type="ECO:0000256" key="4">
    <source>
        <dbReference type="ARBA" id="ARBA00022475"/>
    </source>
</evidence>
<gene>
    <name evidence="10" type="ORF">DC28_11495</name>
</gene>
<dbReference type="GO" id="GO:0005886">
    <property type="term" value="C:plasma membrane"/>
    <property type="evidence" value="ECO:0007669"/>
    <property type="project" value="UniProtKB-SubCell"/>
</dbReference>
<keyword evidence="11" id="KW-1185">Reference proteome</keyword>
<dbReference type="OrthoDB" id="3177005at2"/>
<evidence type="ECO:0000256" key="5">
    <source>
        <dbReference type="ARBA" id="ARBA00022692"/>
    </source>
</evidence>
<dbReference type="PANTHER" id="PTHR34979:SF1">
    <property type="entry name" value="INNER MEMBRANE PROTEIN YGAZ"/>
    <property type="match status" value="1"/>
</dbReference>
<dbReference type="EMBL" id="JNUP01000066">
    <property type="protein sequence ID" value="KGE71411.1"/>
    <property type="molecule type" value="Genomic_DNA"/>
</dbReference>
<feature type="region of interest" description="Disordered" evidence="8">
    <location>
        <begin position="129"/>
        <end position="153"/>
    </location>
</feature>
<feature type="transmembrane region" description="Helical" evidence="9">
    <location>
        <begin position="12"/>
        <end position="30"/>
    </location>
</feature>
<sequence length="267" mass="28172">MNQKAFLTGVRLGIPVFIGYFPTALAFGLLARQAGMTTAEAFAFSVTNFAGASQFIAVNLYQSGAALGEIGIAALMINLRYLLMSASLAPKLNLHRSWIKPFIAYGITDEVFSLASTYVGTPAADTGAGPAAVVPKEQDQGTPRGTNPSPRSLGSSFMTGLIITSWSGWVTGTLAGSYFGMFLPQALQESFVITLYALFTAILVDESKRSLRIVPVAALAAGLNTVLVLGLSLSQGWAFVISMIIAAGAATLWTPPAHPQEMQEEMP</sequence>
<evidence type="ECO:0000256" key="9">
    <source>
        <dbReference type="SAM" id="Phobius"/>
    </source>
</evidence>
<feature type="transmembrane region" description="Helical" evidence="9">
    <location>
        <begin position="186"/>
        <end position="204"/>
    </location>
</feature>
<evidence type="ECO:0008006" key="12">
    <source>
        <dbReference type="Google" id="ProtNLM"/>
    </source>
</evidence>
<dbReference type="GO" id="GO:1903785">
    <property type="term" value="P:L-valine transmembrane transport"/>
    <property type="evidence" value="ECO:0007669"/>
    <property type="project" value="TreeGrafter"/>
</dbReference>
<feature type="transmembrane region" description="Helical" evidence="9">
    <location>
        <begin position="211"/>
        <end position="231"/>
    </location>
</feature>
<dbReference type="Proteomes" id="UP000029692">
    <property type="component" value="Unassembled WGS sequence"/>
</dbReference>
<dbReference type="AlphaFoldDB" id="A0A098QV28"/>
<dbReference type="PANTHER" id="PTHR34979">
    <property type="entry name" value="INNER MEMBRANE PROTEIN YGAZ"/>
    <property type="match status" value="1"/>
</dbReference>
<evidence type="ECO:0000256" key="7">
    <source>
        <dbReference type="ARBA" id="ARBA00023136"/>
    </source>
</evidence>
<name>A0A098QV28_9SPIO</name>
<evidence type="ECO:0000256" key="3">
    <source>
        <dbReference type="ARBA" id="ARBA00022448"/>
    </source>
</evidence>
<feature type="transmembrane region" description="Helical" evidence="9">
    <location>
        <begin position="66"/>
        <end position="83"/>
    </location>
</feature>
<evidence type="ECO:0000256" key="8">
    <source>
        <dbReference type="SAM" id="MobiDB-lite"/>
    </source>
</evidence>
<feature type="transmembrane region" description="Helical" evidence="9">
    <location>
        <begin position="157"/>
        <end position="180"/>
    </location>
</feature>